<proteinExistence type="predicted"/>
<organism evidence="3 4">
    <name type="scientific">Cordylochernes scorpioides</name>
    <dbReference type="NCBI Taxonomy" id="51811"/>
    <lineage>
        <taxon>Eukaryota</taxon>
        <taxon>Metazoa</taxon>
        <taxon>Ecdysozoa</taxon>
        <taxon>Arthropoda</taxon>
        <taxon>Chelicerata</taxon>
        <taxon>Arachnida</taxon>
        <taxon>Pseudoscorpiones</taxon>
        <taxon>Cheliferoidea</taxon>
        <taxon>Chernetidae</taxon>
        <taxon>Cordylochernes</taxon>
    </lineage>
</organism>
<dbReference type="InterPro" id="IPR029526">
    <property type="entry name" value="PGBD"/>
</dbReference>
<dbReference type="PANTHER" id="PTHR46599">
    <property type="entry name" value="PIGGYBAC TRANSPOSABLE ELEMENT-DERIVED PROTEIN 4"/>
    <property type="match status" value="1"/>
</dbReference>
<name>A0ABY6KCI9_9ARAC</name>
<feature type="transmembrane region" description="Helical" evidence="1">
    <location>
        <begin position="22"/>
        <end position="47"/>
    </location>
</feature>
<sequence>MSLGARAPRGGRGGGWLFLSPHFWACFYTLAVFLSPLSCDILFYFLFSKMASGSECSAFSEDTEVYSLYSEFEESDEGTFEDKFSDEEVDENQPSSWVRVYTPFSTSKTLTFGEVCGPQHLPPSIIRPIEYFLFFITMNLMKDIVTFTNKCAQTFLESNRDNLPPFSMKLAWKDTTLDEMMAFIAVILNMGNVKKNQIRDYWSKNELLETPWFGKVMSRGRFELLYSCFSLIDESNLVPSSHSDYNPTE</sequence>
<feature type="domain" description="PiggyBac transposable element-derived protein" evidence="2">
    <location>
        <begin position="128"/>
        <end position="239"/>
    </location>
</feature>
<keyword evidence="4" id="KW-1185">Reference proteome</keyword>
<gene>
    <name evidence="3" type="ORF">LAZ67_3002506</name>
</gene>
<protein>
    <recommendedName>
        <fullName evidence="2">PiggyBac transposable element-derived protein domain-containing protein</fullName>
    </recommendedName>
</protein>
<reference evidence="3 4" key="1">
    <citation type="submission" date="2022-01" db="EMBL/GenBank/DDBJ databases">
        <title>A chromosomal length assembly of Cordylochernes scorpioides.</title>
        <authorList>
            <person name="Zeh D."/>
            <person name="Zeh J."/>
        </authorList>
    </citation>
    <scope>NUCLEOTIDE SEQUENCE [LARGE SCALE GENOMIC DNA]</scope>
    <source>
        <strain evidence="3">IN4F17</strain>
        <tissue evidence="3">Whole Body</tissue>
    </source>
</reference>
<evidence type="ECO:0000313" key="3">
    <source>
        <dbReference type="EMBL" id="UYV64935.1"/>
    </source>
</evidence>
<evidence type="ECO:0000259" key="2">
    <source>
        <dbReference type="Pfam" id="PF13843"/>
    </source>
</evidence>
<dbReference type="Proteomes" id="UP001235939">
    <property type="component" value="Chromosome 03"/>
</dbReference>
<dbReference type="EMBL" id="CP092865">
    <property type="protein sequence ID" value="UYV64935.1"/>
    <property type="molecule type" value="Genomic_DNA"/>
</dbReference>
<accession>A0ABY6KCI9</accession>
<evidence type="ECO:0000256" key="1">
    <source>
        <dbReference type="SAM" id="Phobius"/>
    </source>
</evidence>
<dbReference type="PANTHER" id="PTHR46599:SF3">
    <property type="entry name" value="PIGGYBAC TRANSPOSABLE ELEMENT-DERIVED PROTEIN 4"/>
    <property type="match status" value="1"/>
</dbReference>
<dbReference type="Pfam" id="PF13843">
    <property type="entry name" value="DDE_Tnp_1_7"/>
    <property type="match status" value="1"/>
</dbReference>
<keyword evidence="1" id="KW-0472">Membrane</keyword>
<keyword evidence="1" id="KW-1133">Transmembrane helix</keyword>
<keyword evidence="1" id="KW-0812">Transmembrane</keyword>
<evidence type="ECO:0000313" key="4">
    <source>
        <dbReference type="Proteomes" id="UP001235939"/>
    </source>
</evidence>